<evidence type="ECO:0000256" key="4">
    <source>
        <dbReference type="ARBA" id="ARBA00009381"/>
    </source>
</evidence>
<dbReference type="Gene3D" id="1.10.246.130">
    <property type="match status" value="1"/>
</dbReference>
<evidence type="ECO:0000256" key="2">
    <source>
        <dbReference type="ARBA" id="ARBA00001089"/>
    </source>
</evidence>
<evidence type="ECO:0000313" key="10">
    <source>
        <dbReference type="EMBL" id="OMJ30192.1"/>
    </source>
</evidence>
<keyword evidence="8" id="KW-0378">Hydrolase</keyword>
<dbReference type="GO" id="GO:0006751">
    <property type="term" value="P:glutathione catabolic process"/>
    <property type="evidence" value="ECO:0007669"/>
    <property type="project" value="UniProtKB-UniRule"/>
</dbReference>
<dbReference type="FunFam" id="3.60.20.40:FF:000001">
    <property type="entry name" value="Gamma-glutamyltranspeptidase 1"/>
    <property type="match status" value="1"/>
</dbReference>
<dbReference type="InterPro" id="IPR029055">
    <property type="entry name" value="Ntn_hydrolases_N"/>
</dbReference>
<dbReference type="AlphaFoldDB" id="A0A1R1YTI6"/>
<keyword evidence="8" id="KW-0012">Acyltransferase</keyword>
<dbReference type="Gene3D" id="3.60.20.40">
    <property type="match status" value="1"/>
</dbReference>
<feature type="binding site" evidence="7">
    <location>
        <position position="508"/>
    </location>
    <ligand>
        <name>L-glutamate</name>
        <dbReference type="ChEBI" id="CHEBI:29985"/>
    </ligand>
</feature>
<evidence type="ECO:0000256" key="9">
    <source>
        <dbReference type="SAM" id="MobiDB-lite"/>
    </source>
</evidence>
<comment type="pathway">
    <text evidence="3 8">Sulfur metabolism; glutathione metabolism.</text>
</comment>
<dbReference type="Pfam" id="PF01019">
    <property type="entry name" value="G_glu_transpept"/>
    <property type="match status" value="1"/>
</dbReference>
<comment type="catalytic activity">
    <reaction evidence="2 8">
        <text>glutathione + H2O = L-cysteinylglycine + L-glutamate</text>
        <dbReference type="Rhea" id="RHEA:28807"/>
        <dbReference type="ChEBI" id="CHEBI:15377"/>
        <dbReference type="ChEBI" id="CHEBI:29985"/>
        <dbReference type="ChEBI" id="CHEBI:57925"/>
        <dbReference type="ChEBI" id="CHEBI:61694"/>
        <dbReference type="EC" id="3.4.19.13"/>
    </reaction>
</comment>
<dbReference type="UniPathway" id="UPA00204"/>
<keyword evidence="11" id="KW-1185">Reference proteome</keyword>
<comment type="similarity">
    <text evidence="4">Belongs to the gamma-glutamyltransferase family.</text>
</comment>
<keyword evidence="8" id="KW-0808">Transferase</keyword>
<feature type="binding site" evidence="7">
    <location>
        <position position="458"/>
    </location>
    <ligand>
        <name>L-glutamate</name>
        <dbReference type="ChEBI" id="CHEBI:29985"/>
    </ligand>
</feature>
<name>A0A1R1YTI6_9FUNG</name>
<dbReference type="PRINTS" id="PR01210">
    <property type="entry name" value="GGTRANSPTASE"/>
</dbReference>
<evidence type="ECO:0000256" key="3">
    <source>
        <dbReference type="ARBA" id="ARBA00005115"/>
    </source>
</evidence>
<feature type="binding site" evidence="7">
    <location>
        <position position="146"/>
    </location>
    <ligand>
        <name>L-glutamate</name>
        <dbReference type="ChEBI" id="CHEBI:29985"/>
    </ligand>
</feature>
<dbReference type="PANTHER" id="PTHR11686">
    <property type="entry name" value="GAMMA GLUTAMYL TRANSPEPTIDASE"/>
    <property type="match status" value="1"/>
</dbReference>
<dbReference type="NCBIfam" id="TIGR00066">
    <property type="entry name" value="g_glut_trans"/>
    <property type="match status" value="1"/>
</dbReference>
<organism evidence="10 11">
    <name type="scientific">Smittium culicis</name>
    <dbReference type="NCBI Taxonomy" id="133412"/>
    <lineage>
        <taxon>Eukaryota</taxon>
        <taxon>Fungi</taxon>
        <taxon>Fungi incertae sedis</taxon>
        <taxon>Zoopagomycota</taxon>
        <taxon>Kickxellomycotina</taxon>
        <taxon>Harpellomycetes</taxon>
        <taxon>Harpellales</taxon>
        <taxon>Legeriomycetaceae</taxon>
        <taxon>Smittium</taxon>
    </lineage>
</organism>
<dbReference type="InterPro" id="IPR043137">
    <property type="entry name" value="GGT_ssub_C"/>
</dbReference>
<comment type="catalytic activity">
    <reaction evidence="5 8">
        <text>an N-terminal (5-L-glutamyl)-[peptide] + an alpha-amino acid = 5-L-glutamyl amino acid + an N-terminal L-alpha-aminoacyl-[peptide]</text>
        <dbReference type="Rhea" id="RHEA:23904"/>
        <dbReference type="Rhea" id="RHEA-COMP:9780"/>
        <dbReference type="Rhea" id="RHEA-COMP:9795"/>
        <dbReference type="ChEBI" id="CHEBI:77644"/>
        <dbReference type="ChEBI" id="CHEBI:78597"/>
        <dbReference type="ChEBI" id="CHEBI:78599"/>
        <dbReference type="ChEBI" id="CHEBI:78608"/>
        <dbReference type="EC" id="2.3.2.2"/>
    </reaction>
</comment>
<dbReference type="EC" id="3.4.19.13" evidence="8"/>
<dbReference type="EMBL" id="LSSM01000062">
    <property type="protein sequence ID" value="OMJ30192.1"/>
    <property type="molecule type" value="Genomic_DNA"/>
</dbReference>
<sequence>MAISAMTACASPVTIKERNVVNQPSIEEMYKRYMDGGILNPKSGRSRSAVFEKRANKPKCKSKSHDEGIAIDSKQAFGKTGAVATDDGRCSEIGVDVLKDGGSAVDAAISSAICIGLLNPQSSGIGGGGFMVIRKPNGESEMIDFREMAPAAATPDMFVKNNTLSSYGGLASGIPGELRGYELAHKRHGRLSFSRLLEPTIKMARDGYAIGKSLAGALSDKESDLRADAGARQVYFKPDGSILKLGDIGKRANFANTLQKIADQGVDAFYKGDLAKAMAKAIQDNGGIITLEDFANYKPELRPTGVITYNGRKVITASPPTSGSVVTTVLNILEGYDMKKVKDRELSVHRMLEAFKFGFSLRTDLGDPGFVNVTEIVSNSYDKNFAAKLRSRITDDESHSFAYYDLKNDIKSDHGTTHLTTLDKDDMAVSLTSTVNLYFGSKVMDPVTGVIFNNEMDDFSTPGLINAFGVSPSPSNFIAPGKRPMSSTSASIIENNGKVEFILGASGGTKIITATLQVFLNMVEFGKSLKDAVDMPRLHDQMLPEITQFEPSYPKYIVDSLSAKKHNMTKMEANSSTVQGIRVLIDGTINAISDGRKGGVPSAY</sequence>
<dbReference type="GO" id="GO:0103068">
    <property type="term" value="F:leukotriene C4 gamma-glutamyl transferase activity"/>
    <property type="evidence" value="ECO:0007669"/>
    <property type="project" value="UniProtKB-EC"/>
</dbReference>
<comment type="function">
    <text evidence="8">Cleaves the gamma-glutamyl peptide bond of glutathione and glutathione conjugates.</text>
</comment>
<protein>
    <recommendedName>
        <fullName evidence="8">Glutathione hydrolase</fullName>
        <ecNumber evidence="8">2.3.2.2</ecNumber>
        <ecNumber evidence="8">3.4.19.13</ecNumber>
    </recommendedName>
    <alternativeName>
        <fullName evidence="8">Gamma-glutamyltransferase</fullName>
    </alternativeName>
    <alternativeName>
        <fullName evidence="8">Gamma-glutamyltranspeptidase</fullName>
    </alternativeName>
</protein>
<feature type="binding site" evidence="7">
    <location>
        <begin position="486"/>
        <end position="487"/>
    </location>
    <ligand>
        <name>L-glutamate</name>
        <dbReference type="ChEBI" id="CHEBI:29985"/>
    </ligand>
</feature>
<evidence type="ECO:0000256" key="5">
    <source>
        <dbReference type="ARBA" id="ARBA00047417"/>
    </source>
</evidence>
<evidence type="ECO:0000313" key="11">
    <source>
        <dbReference type="Proteomes" id="UP000187429"/>
    </source>
</evidence>
<gene>
    <name evidence="10" type="ORF">AYI69_g272</name>
</gene>
<evidence type="ECO:0000256" key="6">
    <source>
        <dbReference type="PIRSR" id="PIRSR600101-1"/>
    </source>
</evidence>
<dbReference type="OrthoDB" id="1081007at2759"/>
<dbReference type="InterPro" id="IPR000101">
    <property type="entry name" value="GGT_peptidase"/>
</dbReference>
<evidence type="ECO:0000256" key="7">
    <source>
        <dbReference type="PIRSR" id="PIRSR600101-2"/>
    </source>
</evidence>
<feature type="binding site" evidence="7">
    <location>
        <begin position="434"/>
        <end position="436"/>
    </location>
    <ligand>
        <name>L-glutamate</name>
        <dbReference type="ChEBI" id="CHEBI:29985"/>
    </ligand>
</feature>
<feature type="region of interest" description="Disordered" evidence="9">
    <location>
        <begin position="45"/>
        <end position="65"/>
    </location>
</feature>
<dbReference type="FunFam" id="1.10.246.130:FF:000001">
    <property type="entry name" value="Gamma-glutamyltransferase 5 isoform 1"/>
    <property type="match status" value="1"/>
</dbReference>
<evidence type="ECO:0000256" key="1">
    <source>
        <dbReference type="ARBA" id="ARBA00001049"/>
    </source>
</evidence>
<dbReference type="InterPro" id="IPR043138">
    <property type="entry name" value="GGT_lsub"/>
</dbReference>
<dbReference type="SUPFAM" id="SSF56235">
    <property type="entry name" value="N-terminal nucleophile aminohydrolases (Ntn hydrolases)"/>
    <property type="match status" value="1"/>
</dbReference>
<comment type="caution">
    <text evidence="10">The sequence shown here is derived from an EMBL/GenBank/DDBJ whole genome shotgun (WGS) entry which is preliminary data.</text>
</comment>
<dbReference type="PANTHER" id="PTHR11686:SF9">
    <property type="entry name" value="RE13973P"/>
    <property type="match status" value="1"/>
</dbReference>
<comment type="catalytic activity">
    <reaction evidence="1 8">
        <text>an S-substituted glutathione + H2O = an S-substituted L-cysteinylglycine + L-glutamate</text>
        <dbReference type="Rhea" id="RHEA:59468"/>
        <dbReference type="ChEBI" id="CHEBI:15377"/>
        <dbReference type="ChEBI" id="CHEBI:29985"/>
        <dbReference type="ChEBI" id="CHEBI:90779"/>
        <dbReference type="ChEBI" id="CHEBI:143103"/>
        <dbReference type="EC" id="3.4.19.13"/>
    </reaction>
</comment>
<dbReference type="GO" id="GO:0005886">
    <property type="term" value="C:plasma membrane"/>
    <property type="evidence" value="ECO:0007669"/>
    <property type="project" value="TreeGrafter"/>
</dbReference>
<evidence type="ECO:0000256" key="8">
    <source>
        <dbReference type="RuleBase" id="RU368068"/>
    </source>
</evidence>
<dbReference type="GO" id="GO:0036374">
    <property type="term" value="F:glutathione hydrolase activity"/>
    <property type="evidence" value="ECO:0007669"/>
    <property type="project" value="UniProtKB-UniRule"/>
</dbReference>
<accession>A0A1R1YTI6</accession>
<dbReference type="EC" id="2.3.2.2" evidence="8"/>
<dbReference type="Proteomes" id="UP000187429">
    <property type="component" value="Unassembled WGS sequence"/>
</dbReference>
<feature type="active site" description="Nucleophile" evidence="6">
    <location>
        <position position="416"/>
    </location>
</feature>
<reference evidence="11" key="1">
    <citation type="submission" date="2017-01" db="EMBL/GenBank/DDBJ databases">
        <authorList>
            <person name="Wang Y."/>
            <person name="White M."/>
            <person name="Kvist S."/>
            <person name="Moncalvo J.-M."/>
        </authorList>
    </citation>
    <scope>NUCLEOTIDE SEQUENCE [LARGE SCALE GENOMIC DNA]</scope>
    <source>
        <strain evidence="11">ID-206-W2</strain>
    </source>
</reference>
<proteinExistence type="inferred from homology"/>